<dbReference type="GO" id="GO:0015891">
    <property type="term" value="P:siderophore transport"/>
    <property type="evidence" value="ECO:0007669"/>
    <property type="project" value="InterPro"/>
</dbReference>
<keyword evidence="19" id="KW-1185">Reference proteome</keyword>
<dbReference type="CDD" id="cd01347">
    <property type="entry name" value="ligand_gated_channel"/>
    <property type="match status" value="1"/>
</dbReference>
<comment type="subcellular location">
    <subcellularLocation>
        <location evidence="1 14">Cell outer membrane</location>
        <topology evidence="1 14">Multi-pass membrane protein</topology>
    </subcellularLocation>
</comment>
<keyword evidence="6 14" id="KW-0812">Transmembrane</keyword>
<dbReference type="RefSeq" id="WP_111393947.1">
    <property type="nucleotide sequence ID" value="NZ_QKTX01000013.1"/>
</dbReference>
<evidence type="ECO:0000256" key="15">
    <source>
        <dbReference type="RuleBase" id="RU003357"/>
    </source>
</evidence>
<dbReference type="InterPro" id="IPR008969">
    <property type="entry name" value="CarboxyPept-like_regulatory"/>
</dbReference>
<organism evidence="18 19">
    <name type="scientific">Algoriphagus aquaeductus</name>
    <dbReference type="NCBI Taxonomy" id="475299"/>
    <lineage>
        <taxon>Bacteria</taxon>
        <taxon>Pseudomonadati</taxon>
        <taxon>Bacteroidota</taxon>
        <taxon>Cytophagia</taxon>
        <taxon>Cytophagales</taxon>
        <taxon>Cyclobacteriaceae</taxon>
        <taxon>Algoriphagus</taxon>
    </lineage>
</organism>
<comment type="caution">
    <text evidence="18">The sequence shown here is derived from an EMBL/GenBank/DDBJ whole genome shotgun (WGS) entry which is preliminary data.</text>
</comment>
<sequence>MKTVSQSIGSLIQKWRLLLLLIFWFPGIVLGQNQISGYIKDAKGIPVINMNVRLISDSETKIEITDLDGKFLFGGLLGAKYKLLISSMSYQTYEQEIEMANVQNPLEIRLITSGLNLQEVEVVGRARQDYTSEYSFSATKIAIPNKELPQSMGTVTKELIRDRQAFQLADAVKNVSGVIPSSFYNQYSIRGISQNEEGQIINGLRTRQFYFLQPLTSHIERVEVLKGPASVAFASTDPGGSINMVTKKPLSEDRREFSLSSGSFRTMRGTLDFTGPLNTSKTLLYRLNAAYQEAGSFRDYVKNNSVLISPSITYLPTDQTSINTEVIFSSMNGNLDRGQPIFGAVPGQTTLNSTPISLNLGAPNDFFKSNELVWTANLSHKFSQNISFNAVYMKQTWQEDLQEHRTTNAFARDITGQPVNSLVMMQFVQRQQLWNIDNLNAFFNFNFDLGETSHKLVVGYDLHSWNKLKGGGQNAARGFLLRDGSVSNTFNPANAANFQTITIDGKVLPRPNVNYFNLTNPSTTLPTIQDYRFNSRVAVPSALTTSSAIYLQEQLKWGKFSALVSLRNEWFEDITNYDTPNEKSFTNVVLLPRLGLTYEVSKSVNVYATYLEGMQPQSNTVTLMPNTGNFFWASESAARFKPLISDLKEFGAKAELFDGKILVNSAVYEINQKNILMNANLPAFPDSLVQRGADRSRGFELDMTGYLLPNWQITASYSFINAEILSDSNEDLIGLRKENTPRNSGNVWSRYNFGDETRLKNLGVGLGVQAQSKRIPWFTRDFDVPGFVLFDAAFYYSPTKSNLQLALNANNLMNNTYWLGAQNFTRLFPGAPRNFMLTATYKF</sequence>
<evidence type="ECO:0000256" key="12">
    <source>
        <dbReference type="ARBA" id="ARBA00023170"/>
    </source>
</evidence>
<dbReference type="Proteomes" id="UP000248917">
    <property type="component" value="Unassembled WGS sequence"/>
</dbReference>
<evidence type="ECO:0000256" key="13">
    <source>
        <dbReference type="ARBA" id="ARBA00023237"/>
    </source>
</evidence>
<evidence type="ECO:0000256" key="7">
    <source>
        <dbReference type="ARBA" id="ARBA00022729"/>
    </source>
</evidence>
<feature type="domain" description="TonB-dependent receptor-like beta-barrel" evidence="16">
    <location>
        <begin position="327"/>
        <end position="812"/>
    </location>
</feature>
<dbReference type="InterPro" id="IPR012910">
    <property type="entry name" value="Plug_dom"/>
</dbReference>
<dbReference type="Gene3D" id="2.40.170.20">
    <property type="entry name" value="TonB-dependent receptor, beta-barrel domain"/>
    <property type="match status" value="1"/>
</dbReference>
<evidence type="ECO:0000256" key="6">
    <source>
        <dbReference type="ARBA" id="ARBA00022692"/>
    </source>
</evidence>
<comment type="similarity">
    <text evidence="2 14 15">Belongs to the TonB-dependent receptor family.</text>
</comment>
<dbReference type="Pfam" id="PF07715">
    <property type="entry name" value="Plug"/>
    <property type="match status" value="1"/>
</dbReference>
<evidence type="ECO:0000256" key="2">
    <source>
        <dbReference type="ARBA" id="ARBA00009810"/>
    </source>
</evidence>
<evidence type="ECO:0000256" key="11">
    <source>
        <dbReference type="ARBA" id="ARBA00023136"/>
    </source>
</evidence>
<evidence type="ECO:0000313" key="18">
    <source>
        <dbReference type="EMBL" id="PZV79702.1"/>
    </source>
</evidence>
<dbReference type="OrthoDB" id="9758472at2"/>
<dbReference type="PROSITE" id="PS52016">
    <property type="entry name" value="TONB_DEPENDENT_REC_3"/>
    <property type="match status" value="1"/>
</dbReference>
<evidence type="ECO:0000256" key="10">
    <source>
        <dbReference type="ARBA" id="ARBA00023077"/>
    </source>
</evidence>
<keyword evidence="9" id="KW-0406">Ion transport</keyword>
<keyword evidence="8" id="KW-0408">Iron</keyword>
<dbReference type="Gene3D" id="2.170.130.10">
    <property type="entry name" value="TonB-dependent receptor, plug domain"/>
    <property type="match status" value="1"/>
</dbReference>
<dbReference type="GO" id="GO:0015344">
    <property type="term" value="F:siderophore uptake transmembrane transporter activity"/>
    <property type="evidence" value="ECO:0007669"/>
    <property type="project" value="TreeGrafter"/>
</dbReference>
<keyword evidence="12 18" id="KW-0675">Receptor</keyword>
<dbReference type="SUPFAM" id="SSF56935">
    <property type="entry name" value="Porins"/>
    <property type="match status" value="1"/>
</dbReference>
<dbReference type="Pfam" id="PF13715">
    <property type="entry name" value="CarbopepD_reg_2"/>
    <property type="match status" value="1"/>
</dbReference>
<dbReference type="GO" id="GO:0038023">
    <property type="term" value="F:signaling receptor activity"/>
    <property type="evidence" value="ECO:0007669"/>
    <property type="project" value="InterPro"/>
</dbReference>
<keyword evidence="3 14" id="KW-0813">Transport</keyword>
<name>A0A326RM87_9BACT</name>
<dbReference type="SUPFAM" id="SSF49464">
    <property type="entry name" value="Carboxypeptidase regulatory domain-like"/>
    <property type="match status" value="1"/>
</dbReference>
<evidence type="ECO:0000256" key="5">
    <source>
        <dbReference type="ARBA" id="ARBA00022496"/>
    </source>
</evidence>
<dbReference type="InterPro" id="IPR010105">
    <property type="entry name" value="TonB_sidphr_rcpt"/>
</dbReference>
<keyword evidence="4 14" id="KW-1134">Transmembrane beta strand</keyword>
<proteinExistence type="inferred from homology"/>
<evidence type="ECO:0000256" key="3">
    <source>
        <dbReference type="ARBA" id="ARBA00022448"/>
    </source>
</evidence>
<protein>
    <submittedName>
        <fullName evidence="18">Iron complex outermembrane receptor protein</fullName>
    </submittedName>
</protein>
<evidence type="ECO:0000256" key="4">
    <source>
        <dbReference type="ARBA" id="ARBA00022452"/>
    </source>
</evidence>
<keyword evidence="10 15" id="KW-0798">TonB box</keyword>
<dbReference type="InterPro" id="IPR000531">
    <property type="entry name" value="Beta-barrel_TonB"/>
</dbReference>
<keyword evidence="7" id="KW-0732">Signal</keyword>
<dbReference type="PANTHER" id="PTHR32552">
    <property type="entry name" value="FERRICHROME IRON RECEPTOR-RELATED"/>
    <property type="match status" value="1"/>
</dbReference>
<feature type="domain" description="TonB-dependent receptor plug" evidence="17">
    <location>
        <begin position="145"/>
        <end position="240"/>
    </location>
</feature>
<keyword evidence="13 14" id="KW-0998">Cell outer membrane</keyword>
<gene>
    <name evidence="18" type="ORF">CLV31_11317</name>
</gene>
<keyword evidence="5" id="KW-0410">Iron transport</keyword>
<evidence type="ECO:0000256" key="14">
    <source>
        <dbReference type="PROSITE-ProRule" id="PRU01360"/>
    </source>
</evidence>
<dbReference type="Pfam" id="PF00593">
    <property type="entry name" value="TonB_dep_Rec_b-barrel"/>
    <property type="match status" value="1"/>
</dbReference>
<evidence type="ECO:0000259" key="17">
    <source>
        <dbReference type="Pfam" id="PF07715"/>
    </source>
</evidence>
<dbReference type="AlphaFoldDB" id="A0A326RM87"/>
<evidence type="ECO:0000313" key="19">
    <source>
        <dbReference type="Proteomes" id="UP000248917"/>
    </source>
</evidence>
<evidence type="ECO:0000256" key="8">
    <source>
        <dbReference type="ARBA" id="ARBA00023004"/>
    </source>
</evidence>
<evidence type="ECO:0000256" key="1">
    <source>
        <dbReference type="ARBA" id="ARBA00004571"/>
    </source>
</evidence>
<dbReference type="InterPro" id="IPR037066">
    <property type="entry name" value="Plug_dom_sf"/>
</dbReference>
<evidence type="ECO:0000256" key="9">
    <source>
        <dbReference type="ARBA" id="ARBA00023065"/>
    </source>
</evidence>
<dbReference type="NCBIfam" id="TIGR01783">
    <property type="entry name" value="TonB-siderophor"/>
    <property type="match status" value="1"/>
</dbReference>
<evidence type="ECO:0000259" key="16">
    <source>
        <dbReference type="Pfam" id="PF00593"/>
    </source>
</evidence>
<reference evidence="18 19" key="1">
    <citation type="submission" date="2018-06" db="EMBL/GenBank/DDBJ databases">
        <title>Genomic Encyclopedia of Archaeal and Bacterial Type Strains, Phase II (KMG-II): from individual species to whole genera.</title>
        <authorList>
            <person name="Goeker M."/>
        </authorList>
    </citation>
    <scope>NUCLEOTIDE SEQUENCE [LARGE SCALE GENOMIC DNA]</scope>
    <source>
        <strain evidence="18 19">T4</strain>
    </source>
</reference>
<dbReference type="InterPro" id="IPR039426">
    <property type="entry name" value="TonB-dep_rcpt-like"/>
</dbReference>
<dbReference type="GO" id="GO:0009279">
    <property type="term" value="C:cell outer membrane"/>
    <property type="evidence" value="ECO:0007669"/>
    <property type="project" value="UniProtKB-SubCell"/>
</dbReference>
<dbReference type="EMBL" id="QKTX01000013">
    <property type="protein sequence ID" value="PZV79702.1"/>
    <property type="molecule type" value="Genomic_DNA"/>
</dbReference>
<dbReference type="Gene3D" id="2.60.40.1120">
    <property type="entry name" value="Carboxypeptidase-like, regulatory domain"/>
    <property type="match status" value="1"/>
</dbReference>
<keyword evidence="11 14" id="KW-0472">Membrane</keyword>
<dbReference type="PANTHER" id="PTHR32552:SF68">
    <property type="entry name" value="FERRICHROME OUTER MEMBRANE TRANSPORTER_PHAGE RECEPTOR"/>
    <property type="match status" value="1"/>
</dbReference>
<dbReference type="InterPro" id="IPR036942">
    <property type="entry name" value="Beta-barrel_TonB_sf"/>
</dbReference>
<accession>A0A326RM87</accession>